<evidence type="ECO:0000313" key="7">
    <source>
        <dbReference type="EMBL" id="CAE2262094.1"/>
    </source>
</evidence>
<evidence type="ECO:0000256" key="2">
    <source>
        <dbReference type="ARBA" id="ARBA00022692"/>
    </source>
</evidence>
<dbReference type="InterPro" id="IPR051598">
    <property type="entry name" value="TSUP/Inactive_protease-like"/>
</dbReference>
<gene>
    <name evidence="7" type="ORF">CPOL0286_LOCUS16790</name>
</gene>
<sequence length="245" mass="24972">MTHPNMGLSQLVATGVSLCSLSLSTCMSAAKFVASDSACIGTAAAIALPSIVTARLGSRLAASLSNEALQLAFNSLSLVMIPLHLLVQSQAVTSSKSSRSRSPQPFDPRTQPLTAVQHGSFGAVSGALAALMGVGGLPIAMSYLTLSTDLPHHVVQGTAVLAVAPSALTSMLSRLHVVPLASAAAVTAGAMTGAGAGVSVALQLSEERLRQLYTISLVVLGGRSALRAGQNLRSLWTQHIALKAR</sequence>
<feature type="signal peptide" evidence="6">
    <location>
        <begin position="1"/>
        <end position="29"/>
    </location>
</feature>
<dbReference type="EMBL" id="HBKO01036715">
    <property type="protein sequence ID" value="CAE2262094.1"/>
    <property type="molecule type" value="Transcribed_RNA"/>
</dbReference>
<feature type="transmembrane region" description="Helical" evidence="5">
    <location>
        <begin position="178"/>
        <end position="202"/>
    </location>
</feature>
<evidence type="ECO:0000256" key="1">
    <source>
        <dbReference type="ARBA" id="ARBA00004141"/>
    </source>
</evidence>
<organism evidence="7">
    <name type="scientific">Prymnesium polylepis</name>
    <dbReference type="NCBI Taxonomy" id="72548"/>
    <lineage>
        <taxon>Eukaryota</taxon>
        <taxon>Haptista</taxon>
        <taxon>Haptophyta</taxon>
        <taxon>Prymnesiophyceae</taxon>
        <taxon>Prymnesiales</taxon>
        <taxon>Prymnesiaceae</taxon>
        <taxon>Prymnesium</taxon>
    </lineage>
</organism>
<keyword evidence="2 5" id="KW-0812">Transmembrane</keyword>
<proteinExistence type="predicted"/>
<evidence type="ECO:0000256" key="3">
    <source>
        <dbReference type="ARBA" id="ARBA00022989"/>
    </source>
</evidence>
<keyword evidence="6" id="KW-0732">Signal</keyword>
<feature type="chain" id="PRO_5031225650" description="Membrane transporter protein" evidence="6">
    <location>
        <begin position="30"/>
        <end position="245"/>
    </location>
</feature>
<reference evidence="7" key="1">
    <citation type="submission" date="2021-01" db="EMBL/GenBank/DDBJ databases">
        <authorList>
            <person name="Corre E."/>
            <person name="Pelletier E."/>
            <person name="Niang G."/>
            <person name="Scheremetjew M."/>
            <person name="Finn R."/>
            <person name="Kale V."/>
            <person name="Holt S."/>
            <person name="Cochrane G."/>
            <person name="Meng A."/>
            <person name="Brown T."/>
            <person name="Cohen L."/>
        </authorList>
    </citation>
    <scope>NUCLEOTIDE SEQUENCE</scope>
    <source>
        <strain evidence="7">UIO037</strain>
    </source>
</reference>
<evidence type="ECO:0000256" key="5">
    <source>
        <dbReference type="SAM" id="Phobius"/>
    </source>
</evidence>
<dbReference type="AlphaFoldDB" id="A0A7S4JFP6"/>
<keyword evidence="3 5" id="KW-1133">Transmembrane helix</keyword>
<comment type="subcellular location">
    <subcellularLocation>
        <location evidence="1">Membrane</location>
        <topology evidence="1">Multi-pass membrane protein</topology>
    </subcellularLocation>
</comment>
<dbReference type="InterPro" id="IPR002781">
    <property type="entry name" value="TM_pro_TauE-like"/>
</dbReference>
<accession>A0A7S4JFP6</accession>
<feature type="transmembrane region" description="Helical" evidence="5">
    <location>
        <begin position="121"/>
        <end position="146"/>
    </location>
</feature>
<dbReference type="PANTHER" id="PTHR43701:SF2">
    <property type="entry name" value="MEMBRANE TRANSPORTER PROTEIN YJNA-RELATED"/>
    <property type="match status" value="1"/>
</dbReference>
<keyword evidence="4 5" id="KW-0472">Membrane</keyword>
<dbReference type="PANTHER" id="PTHR43701">
    <property type="entry name" value="MEMBRANE TRANSPORTER PROTEIN MJ0441-RELATED"/>
    <property type="match status" value="1"/>
</dbReference>
<evidence type="ECO:0000256" key="4">
    <source>
        <dbReference type="ARBA" id="ARBA00023136"/>
    </source>
</evidence>
<name>A0A7S4JFP6_9EUKA</name>
<dbReference type="Pfam" id="PF01925">
    <property type="entry name" value="TauE"/>
    <property type="match status" value="1"/>
</dbReference>
<dbReference type="GO" id="GO:0016020">
    <property type="term" value="C:membrane"/>
    <property type="evidence" value="ECO:0007669"/>
    <property type="project" value="UniProtKB-SubCell"/>
</dbReference>
<evidence type="ECO:0000256" key="6">
    <source>
        <dbReference type="SAM" id="SignalP"/>
    </source>
</evidence>
<evidence type="ECO:0008006" key="8">
    <source>
        <dbReference type="Google" id="ProtNLM"/>
    </source>
</evidence>
<protein>
    <recommendedName>
        <fullName evidence="8">Membrane transporter protein</fullName>
    </recommendedName>
</protein>